<dbReference type="PANTHER" id="PTHR48069">
    <property type="entry name" value="DIHYDROFOLATE REDUCTASE"/>
    <property type="match status" value="1"/>
</dbReference>
<dbReference type="InterPro" id="IPR012259">
    <property type="entry name" value="DHFR"/>
</dbReference>
<dbReference type="AlphaFoldDB" id="A0A3L7IST4"/>
<dbReference type="EMBL" id="RCWJ01000004">
    <property type="protein sequence ID" value="RLQ81298.1"/>
    <property type="molecule type" value="Genomic_DNA"/>
</dbReference>
<feature type="domain" description="DHFR" evidence="8">
    <location>
        <begin position="4"/>
        <end position="169"/>
    </location>
</feature>
<dbReference type="GO" id="GO:0050661">
    <property type="term" value="F:NADP binding"/>
    <property type="evidence" value="ECO:0007669"/>
    <property type="project" value="InterPro"/>
</dbReference>
<reference evidence="9 10" key="1">
    <citation type="submission" date="2018-10" db="EMBL/GenBank/DDBJ databases">
        <authorList>
            <person name="Li J."/>
        </authorList>
    </citation>
    <scope>NUCLEOTIDE SEQUENCE [LARGE SCALE GENOMIC DNA]</scope>
    <source>
        <strain evidence="9 10">ZD1-4</strain>
    </source>
</reference>
<dbReference type="GO" id="GO:0046452">
    <property type="term" value="P:dihydrofolate metabolic process"/>
    <property type="evidence" value="ECO:0007669"/>
    <property type="project" value="TreeGrafter"/>
</dbReference>
<dbReference type="Pfam" id="PF00186">
    <property type="entry name" value="DHFR_1"/>
    <property type="match status" value="1"/>
</dbReference>
<evidence type="ECO:0000256" key="5">
    <source>
        <dbReference type="ARBA" id="ARBA00022857"/>
    </source>
</evidence>
<gene>
    <name evidence="9" type="ORF">D9V28_13075</name>
</gene>
<keyword evidence="5 7" id="KW-0521">NADP</keyword>
<dbReference type="InterPro" id="IPR024072">
    <property type="entry name" value="DHFR-like_dom_sf"/>
</dbReference>
<accession>A0A3L7IST4</accession>
<dbReference type="InterPro" id="IPR001796">
    <property type="entry name" value="DHFR_dom"/>
</dbReference>
<dbReference type="GO" id="GO:0005829">
    <property type="term" value="C:cytosol"/>
    <property type="evidence" value="ECO:0007669"/>
    <property type="project" value="TreeGrafter"/>
</dbReference>
<evidence type="ECO:0000256" key="3">
    <source>
        <dbReference type="ARBA" id="ARBA00012856"/>
    </source>
</evidence>
<comment type="caution">
    <text evidence="9">The sequence shown here is derived from an EMBL/GenBank/DDBJ whole genome shotgun (WGS) entry which is preliminary data.</text>
</comment>
<dbReference type="PRINTS" id="PR00070">
    <property type="entry name" value="DHFR"/>
</dbReference>
<dbReference type="UniPathway" id="UPA00077">
    <property type="reaction ID" value="UER00158"/>
</dbReference>
<dbReference type="SUPFAM" id="SSF53597">
    <property type="entry name" value="Dihydrofolate reductase-like"/>
    <property type="match status" value="1"/>
</dbReference>
<keyword evidence="4 7" id="KW-0554">One-carbon metabolism</keyword>
<dbReference type="GO" id="GO:0004146">
    <property type="term" value="F:dihydrofolate reductase activity"/>
    <property type="evidence" value="ECO:0007669"/>
    <property type="project" value="UniProtKB-EC"/>
</dbReference>
<comment type="function">
    <text evidence="7">Key enzyme in folate metabolism. Catalyzes an essential reaction for de novo glycine and purine synthesis, and for DNA precursor synthesis.</text>
</comment>
<dbReference type="Gene3D" id="3.40.430.10">
    <property type="entry name" value="Dihydrofolate Reductase, subunit A"/>
    <property type="match status" value="1"/>
</dbReference>
<evidence type="ECO:0000256" key="4">
    <source>
        <dbReference type="ARBA" id="ARBA00022563"/>
    </source>
</evidence>
<dbReference type="GO" id="GO:0046655">
    <property type="term" value="P:folic acid metabolic process"/>
    <property type="evidence" value="ECO:0007669"/>
    <property type="project" value="TreeGrafter"/>
</dbReference>
<dbReference type="GO" id="GO:0006730">
    <property type="term" value="P:one-carbon metabolic process"/>
    <property type="evidence" value="ECO:0007669"/>
    <property type="project" value="UniProtKB-KW"/>
</dbReference>
<evidence type="ECO:0000259" key="8">
    <source>
        <dbReference type="PROSITE" id="PS51330"/>
    </source>
</evidence>
<evidence type="ECO:0000256" key="1">
    <source>
        <dbReference type="ARBA" id="ARBA00004903"/>
    </source>
</evidence>
<protein>
    <recommendedName>
        <fullName evidence="3 7">Dihydrofolate reductase</fullName>
        <ecNumber evidence="3 7">1.5.1.3</ecNumber>
    </recommendedName>
</protein>
<dbReference type="OrthoDB" id="9804315at2"/>
<dbReference type="RefSeq" id="WP_121660209.1">
    <property type="nucleotide sequence ID" value="NZ_BMEK01000003.1"/>
</dbReference>
<name>A0A3L7IST4_9MICO</name>
<evidence type="ECO:0000256" key="7">
    <source>
        <dbReference type="PIRNR" id="PIRNR000194"/>
    </source>
</evidence>
<dbReference type="EC" id="1.5.1.3" evidence="3 7"/>
<organism evidence="9 10">
    <name type="scientific">Mycetocola zhadangensis</name>
    <dbReference type="NCBI Taxonomy" id="1164595"/>
    <lineage>
        <taxon>Bacteria</taxon>
        <taxon>Bacillati</taxon>
        <taxon>Actinomycetota</taxon>
        <taxon>Actinomycetes</taxon>
        <taxon>Micrococcales</taxon>
        <taxon>Microbacteriaceae</taxon>
        <taxon>Mycetocola</taxon>
    </lineage>
</organism>
<dbReference type="GO" id="GO:0046654">
    <property type="term" value="P:tetrahydrofolate biosynthetic process"/>
    <property type="evidence" value="ECO:0007669"/>
    <property type="project" value="UniProtKB-UniPathway"/>
</dbReference>
<sequence>MTARIGLIWAEADGGIIGRDGVMPWHIPEDLAHFKAITSGSAVVMGRKTWDSLPERFRPLADRRNVVVTRQVGWTAVGVHVAHSLDEALTLARKDPDTGWTWIIGGAEIFAAVMDRADRLEVTEIRAEIAGDTFAPEIPEHWRAVDRDPVEGWRTSRTGTAYRFVRYERTT</sequence>
<dbReference type="PROSITE" id="PS51330">
    <property type="entry name" value="DHFR_2"/>
    <property type="match status" value="1"/>
</dbReference>
<comment type="catalytic activity">
    <reaction evidence="7">
        <text>(6S)-5,6,7,8-tetrahydrofolate + NADP(+) = 7,8-dihydrofolate + NADPH + H(+)</text>
        <dbReference type="Rhea" id="RHEA:15009"/>
        <dbReference type="ChEBI" id="CHEBI:15378"/>
        <dbReference type="ChEBI" id="CHEBI:57451"/>
        <dbReference type="ChEBI" id="CHEBI:57453"/>
        <dbReference type="ChEBI" id="CHEBI:57783"/>
        <dbReference type="ChEBI" id="CHEBI:58349"/>
        <dbReference type="EC" id="1.5.1.3"/>
    </reaction>
</comment>
<evidence type="ECO:0000313" key="10">
    <source>
        <dbReference type="Proteomes" id="UP000282460"/>
    </source>
</evidence>
<dbReference type="CDD" id="cd00209">
    <property type="entry name" value="DHFR"/>
    <property type="match status" value="1"/>
</dbReference>
<evidence type="ECO:0000313" key="9">
    <source>
        <dbReference type="EMBL" id="RLQ81298.1"/>
    </source>
</evidence>
<comment type="similarity">
    <text evidence="2 7">Belongs to the dihydrofolate reductase family.</text>
</comment>
<dbReference type="Proteomes" id="UP000282460">
    <property type="component" value="Unassembled WGS sequence"/>
</dbReference>
<evidence type="ECO:0000256" key="2">
    <source>
        <dbReference type="ARBA" id="ARBA00009539"/>
    </source>
</evidence>
<dbReference type="PIRSF" id="PIRSF000194">
    <property type="entry name" value="DHFR"/>
    <property type="match status" value="1"/>
</dbReference>
<keyword evidence="10" id="KW-1185">Reference proteome</keyword>
<keyword evidence="6 7" id="KW-0560">Oxidoreductase</keyword>
<proteinExistence type="inferred from homology"/>
<comment type="pathway">
    <text evidence="1 7">Cofactor biosynthesis; tetrahydrofolate biosynthesis; 5,6,7,8-tetrahydrofolate from 7,8-dihydrofolate: step 1/1.</text>
</comment>
<evidence type="ECO:0000256" key="6">
    <source>
        <dbReference type="ARBA" id="ARBA00023002"/>
    </source>
</evidence>
<dbReference type="PANTHER" id="PTHR48069:SF3">
    <property type="entry name" value="DIHYDROFOLATE REDUCTASE"/>
    <property type="match status" value="1"/>
</dbReference>